<dbReference type="Pfam" id="PF12802">
    <property type="entry name" value="MarR_2"/>
    <property type="match status" value="1"/>
</dbReference>
<comment type="caution">
    <text evidence="5">The sequence shown here is derived from an EMBL/GenBank/DDBJ whole genome shotgun (WGS) entry which is preliminary data.</text>
</comment>
<keyword evidence="1" id="KW-0805">Transcription regulation</keyword>
<proteinExistence type="predicted"/>
<evidence type="ECO:0000259" key="4">
    <source>
        <dbReference type="PROSITE" id="PS50995"/>
    </source>
</evidence>
<keyword evidence="3" id="KW-0804">Transcription</keyword>
<evidence type="ECO:0000256" key="2">
    <source>
        <dbReference type="ARBA" id="ARBA00023125"/>
    </source>
</evidence>
<dbReference type="InterPro" id="IPR052067">
    <property type="entry name" value="Metal_resp_HTH_trans_reg"/>
</dbReference>
<keyword evidence="2" id="KW-0238">DNA-binding</keyword>
<keyword evidence="6" id="KW-1185">Reference proteome</keyword>
<dbReference type="PANTHER" id="PTHR35790">
    <property type="entry name" value="HTH-TYPE TRANSCRIPTIONAL REGULATOR PCHR"/>
    <property type="match status" value="1"/>
</dbReference>
<gene>
    <name evidence="5" type="ORF">J5W02_08080</name>
</gene>
<dbReference type="SUPFAM" id="SSF46785">
    <property type="entry name" value="Winged helix' DNA-binding domain"/>
    <property type="match status" value="1"/>
</dbReference>
<evidence type="ECO:0000256" key="3">
    <source>
        <dbReference type="ARBA" id="ARBA00023163"/>
    </source>
</evidence>
<dbReference type="Gene3D" id="1.10.10.10">
    <property type="entry name" value="Winged helix-like DNA-binding domain superfamily/Winged helix DNA-binding domain"/>
    <property type="match status" value="1"/>
</dbReference>
<dbReference type="RefSeq" id="WP_219965154.1">
    <property type="nucleotide sequence ID" value="NZ_JAGFNZ010000002.1"/>
</dbReference>
<dbReference type="SMART" id="SM00347">
    <property type="entry name" value="HTH_MARR"/>
    <property type="match status" value="1"/>
</dbReference>
<sequence length="150" mass="17331">MENNKNELILTKKLLDVIARFNESDRLVRNFGTDTALHLSEIHLIEFVGDHENRCVSDIAREKKITKGAVSQTLMRLEEKKYIAKGTDPENRSRVVVSLTEKGWTAYREHQKYHRHIDSLVSSCLDGKTPEEIKTILDFLAQLEHLLSCR</sequence>
<dbReference type="InterPro" id="IPR036388">
    <property type="entry name" value="WH-like_DNA-bd_sf"/>
</dbReference>
<dbReference type="InterPro" id="IPR000835">
    <property type="entry name" value="HTH_MarR-typ"/>
</dbReference>
<evidence type="ECO:0000313" key="6">
    <source>
        <dbReference type="Proteomes" id="UP000719942"/>
    </source>
</evidence>
<dbReference type="Proteomes" id="UP000719942">
    <property type="component" value="Unassembled WGS sequence"/>
</dbReference>
<evidence type="ECO:0000256" key="1">
    <source>
        <dbReference type="ARBA" id="ARBA00023015"/>
    </source>
</evidence>
<organism evidence="5 6">
    <name type="scientific">Caproiciproducens faecalis</name>
    <dbReference type="NCBI Taxonomy" id="2820301"/>
    <lineage>
        <taxon>Bacteria</taxon>
        <taxon>Bacillati</taxon>
        <taxon>Bacillota</taxon>
        <taxon>Clostridia</taxon>
        <taxon>Eubacteriales</taxon>
        <taxon>Acutalibacteraceae</taxon>
        <taxon>Caproiciproducens</taxon>
    </lineage>
</organism>
<reference evidence="5 6" key="1">
    <citation type="submission" date="2021-03" db="EMBL/GenBank/DDBJ databases">
        <title>Caproiciproducens sp. nov. isolated from feces of cow.</title>
        <authorList>
            <person name="Choi J.-Y."/>
        </authorList>
    </citation>
    <scope>NUCLEOTIDE SEQUENCE [LARGE SCALE GENOMIC DNA]</scope>
    <source>
        <strain evidence="5 6">AGMB10547</strain>
    </source>
</reference>
<dbReference type="PANTHER" id="PTHR35790:SF4">
    <property type="entry name" value="HTH-TYPE TRANSCRIPTIONAL REGULATOR PCHR"/>
    <property type="match status" value="1"/>
</dbReference>
<protein>
    <submittedName>
        <fullName evidence="5">Winged helix-turn-helix transcriptional regulator</fullName>
    </submittedName>
</protein>
<name>A0ABS7DNC1_9FIRM</name>
<feature type="domain" description="HTH marR-type" evidence="4">
    <location>
        <begin position="7"/>
        <end position="145"/>
    </location>
</feature>
<dbReference type="EMBL" id="JAGFNZ010000002">
    <property type="protein sequence ID" value="MBW7572772.1"/>
    <property type="molecule type" value="Genomic_DNA"/>
</dbReference>
<dbReference type="PROSITE" id="PS50995">
    <property type="entry name" value="HTH_MARR_2"/>
    <property type="match status" value="1"/>
</dbReference>
<accession>A0ABS7DNC1</accession>
<evidence type="ECO:0000313" key="5">
    <source>
        <dbReference type="EMBL" id="MBW7572772.1"/>
    </source>
</evidence>
<dbReference type="InterPro" id="IPR036390">
    <property type="entry name" value="WH_DNA-bd_sf"/>
</dbReference>